<evidence type="ECO:0000256" key="1">
    <source>
        <dbReference type="ARBA" id="ARBA00004123"/>
    </source>
</evidence>
<proteinExistence type="predicted"/>
<feature type="compositionally biased region" description="Polar residues" evidence="8">
    <location>
        <begin position="2240"/>
        <end position="2253"/>
    </location>
</feature>
<feature type="region of interest" description="Disordered" evidence="8">
    <location>
        <begin position="866"/>
        <end position="908"/>
    </location>
</feature>
<dbReference type="Proteomes" id="UP000887013">
    <property type="component" value="Unassembled WGS sequence"/>
</dbReference>
<feature type="domain" description="C2H2-type" evidence="9">
    <location>
        <begin position="691"/>
        <end position="718"/>
    </location>
</feature>
<dbReference type="PANTHER" id="PTHR23226:SF416">
    <property type="entry name" value="FI01424P"/>
    <property type="match status" value="1"/>
</dbReference>
<dbReference type="EMBL" id="BMAW01053185">
    <property type="protein sequence ID" value="GFS89816.1"/>
    <property type="molecule type" value="Genomic_DNA"/>
</dbReference>
<dbReference type="SMART" id="SM00355">
    <property type="entry name" value="ZnF_C2H2"/>
    <property type="match status" value="16"/>
</dbReference>
<dbReference type="OrthoDB" id="6077919at2759"/>
<feature type="domain" description="C2H2-type" evidence="9">
    <location>
        <begin position="303"/>
        <end position="330"/>
    </location>
</feature>
<evidence type="ECO:0000259" key="9">
    <source>
        <dbReference type="PROSITE" id="PS50157"/>
    </source>
</evidence>
<dbReference type="GO" id="GO:0000981">
    <property type="term" value="F:DNA-binding transcription factor activity, RNA polymerase II-specific"/>
    <property type="evidence" value="ECO:0007669"/>
    <property type="project" value="TreeGrafter"/>
</dbReference>
<dbReference type="InterPro" id="IPR036236">
    <property type="entry name" value="Znf_C2H2_sf"/>
</dbReference>
<keyword evidence="11" id="KW-1185">Reference proteome</keyword>
<name>A0A8X6T9F2_NEPPI</name>
<keyword evidence="5" id="KW-0862">Zinc</keyword>
<gene>
    <name evidence="10" type="primary">NCL1_11008</name>
    <name evidence="10" type="ORF">NPIL_367591</name>
</gene>
<feature type="domain" description="C2H2-type" evidence="9">
    <location>
        <begin position="360"/>
        <end position="392"/>
    </location>
</feature>
<dbReference type="SUPFAM" id="SSF57667">
    <property type="entry name" value="beta-beta-alpha zinc fingers"/>
    <property type="match status" value="9"/>
</dbReference>
<accession>A0A8X6T9F2</accession>
<feature type="domain" description="C2H2-type" evidence="9">
    <location>
        <begin position="120"/>
        <end position="147"/>
    </location>
</feature>
<comment type="caution">
    <text evidence="10">The sequence shown here is derived from an EMBL/GenBank/DDBJ whole genome shotgun (WGS) entry which is preliminary data.</text>
</comment>
<evidence type="ECO:0000256" key="7">
    <source>
        <dbReference type="PROSITE-ProRule" id="PRU00042"/>
    </source>
</evidence>
<feature type="compositionally biased region" description="Polar residues" evidence="8">
    <location>
        <begin position="220"/>
        <end position="231"/>
    </location>
</feature>
<feature type="region of interest" description="Disordered" evidence="8">
    <location>
        <begin position="2240"/>
        <end position="2264"/>
    </location>
</feature>
<feature type="region of interest" description="Disordered" evidence="8">
    <location>
        <begin position="423"/>
        <end position="452"/>
    </location>
</feature>
<feature type="compositionally biased region" description="Polar residues" evidence="8">
    <location>
        <begin position="1707"/>
        <end position="1717"/>
    </location>
</feature>
<evidence type="ECO:0000256" key="4">
    <source>
        <dbReference type="ARBA" id="ARBA00022771"/>
    </source>
</evidence>
<evidence type="ECO:0000256" key="5">
    <source>
        <dbReference type="ARBA" id="ARBA00022833"/>
    </source>
</evidence>
<evidence type="ECO:0000256" key="6">
    <source>
        <dbReference type="ARBA" id="ARBA00023242"/>
    </source>
</evidence>
<feature type="compositionally biased region" description="Basic and acidic residues" evidence="8">
    <location>
        <begin position="1690"/>
        <end position="1701"/>
    </location>
</feature>
<feature type="compositionally biased region" description="Basic and acidic residues" evidence="8">
    <location>
        <begin position="260"/>
        <end position="269"/>
    </location>
</feature>
<feature type="domain" description="C2H2-type" evidence="9">
    <location>
        <begin position="834"/>
        <end position="856"/>
    </location>
</feature>
<feature type="domain" description="C2H2-type" evidence="9">
    <location>
        <begin position="747"/>
        <end position="774"/>
    </location>
</feature>
<evidence type="ECO:0000313" key="10">
    <source>
        <dbReference type="EMBL" id="GFS89816.1"/>
    </source>
</evidence>
<dbReference type="GO" id="GO:0003682">
    <property type="term" value="F:chromatin binding"/>
    <property type="evidence" value="ECO:0007669"/>
    <property type="project" value="UniProtKB-ARBA"/>
</dbReference>
<feature type="domain" description="C2H2-type" evidence="9">
    <location>
        <begin position="148"/>
        <end position="175"/>
    </location>
</feature>
<feature type="region of interest" description="Disordered" evidence="8">
    <location>
        <begin position="220"/>
        <end position="239"/>
    </location>
</feature>
<evidence type="ECO:0000313" key="11">
    <source>
        <dbReference type="Proteomes" id="UP000887013"/>
    </source>
</evidence>
<keyword evidence="3" id="KW-0677">Repeat</keyword>
<dbReference type="GO" id="GO:0000978">
    <property type="term" value="F:RNA polymerase II cis-regulatory region sequence-specific DNA binding"/>
    <property type="evidence" value="ECO:0007669"/>
    <property type="project" value="TreeGrafter"/>
</dbReference>
<feature type="domain" description="C2H2-type" evidence="9">
    <location>
        <begin position="2421"/>
        <end position="2449"/>
    </location>
</feature>
<feature type="region of interest" description="Disordered" evidence="8">
    <location>
        <begin position="1686"/>
        <end position="1737"/>
    </location>
</feature>
<dbReference type="Pfam" id="PF00096">
    <property type="entry name" value="zf-C2H2"/>
    <property type="match status" value="6"/>
</dbReference>
<feature type="domain" description="C2H2-type" evidence="9">
    <location>
        <begin position="803"/>
        <end position="831"/>
    </location>
</feature>
<dbReference type="FunFam" id="3.30.160.60:FF:000710">
    <property type="entry name" value="Zinc finger protein 768"/>
    <property type="match status" value="1"/>
</dbReference>
<feature type="domain" description="C2H2-type" evidence="9">
    <location>
        <begin position="719"/>
        <end position="746"/>
    </location>
</feature>
<evidence type="ECO:0000256" key="3">
    <source>
        <dbReference type="ARBA" id="ARBA00022737"/>
    </source>
</evidence>
<dbReference type="GO" id="GO:0008270">
    <property type="term" value="F:zinc ion binding"/>
    <property type="evidence" value="ECO:0007669"/>
    <property type="project" value="UniProtKB-KW"/>
</dbReference>
<feature type="domain" description="C2H2-type" evidence="9">
    <location>
        <begin position="62"/>
        <end position="84"/>
    </location>
</feature>
<feature type="region of interest" description="Disordered" evidence="8">
    <location>
        <begin position="581"/>
        <end position="601"/>
    </location>
</feature>
<dbReference type="GO" id="GO:0005634">
    <property type="term" value="C:nucleus"/>
    <property type="evidence" value="ECO:0007669"/>
    <property type="project" value="UniProtKB-SubCell"/>
</dbReference>
<keyword evidence="2" id="KW-0479">Metal-binding</keyword>
<organism evidence="10 11">
    <name type="scientific">Nephila pilipes</name>
    <name type="common">Giant wood spider</name>
    <name type="synonym">Nephila maculata</name>
    <dbReference type="NCBI Taxonomy" id="299642"/>
    <lineage>
        <taxon>Eukaryota</taxon>
        <taxon>Metazoa</taxon>
        <taxon>Ecdysozoa</taxon>
        <taxon>Arthropoda</taxon>
        <taxon>Chelicerata</taxon>
        <taxon>Arachnida</taxon>
        <taxon>Araneae</taxon>
        <taxon>Araneomorphae</taxon>
        <taxon>Entelegynae</taxon>
        <taxon>Araneoidea</taxon>
        <taxon>Nephilidae</taxon>
        <taxon>Nephila</taxon>
    </lineage>
</organism>
<dbReference type="FunFam" id="3.30.160.60:FF:000690">
    <property type="entry name" value="Zinc finger protein 354C"/>
    <property type="match status" value="1"/>
</dbReference>
<dbReference type="FunFam" id="3.30.160.60:FF:002343">
    <property type="entry name" value="Zinc finger protein 33A"/>
    <property type="match status" value="1"/>
</dbReference>
<feature type="compositionally biased region" description="Polar residues" evidence="8">
    <location>
        <begin position="592"/>
        <end position="601"/>
    </location>
</feature>
<feature type="compositionally biased region" description="Polar residues" evidence="8">
    <location>
        <begin position="892"/>
        <end position="905"/>
    </location>
</feature>
<keyword evidence="6" id="KW-0539">Nucleus</keyword>
<feature type="region of interest" description="Disordered" evidence="8">
    <location>
        <begin position="1448"/>
        <end position="1497"/>
    </location>
</feature>
<evidence type="ECO:0000256" key="8">
    <source>
        <dbReference type="SAM" id="MobiDB-lite"/>
    </source>
</evidence>
<feature type="domain" description="C2H2-type" evidence="9">
    <location>
        <begin position="331"/>
        <end position="359"/>
    </location>
</feature>
<comment type="subcellular location">
    <subcellularLocation>
        <location evidence="1">Nucleus</location>
    </subcellularLocation>
</comment>
<dbReference type="PROSITE" id="PS00028">
    <property type="entry name" value="ZINC_FINGER_C2H2_1"/>
    <property type="match status" value="13"/>
</dbReference>
<sequence length="2458" mass="283137">MIKSESHGSSLIEKEKNPEDYRWFSFSNIERGKFVCIDCFSRFDTKFLLNLHRITQCAMLPYKCEVCNLRFSMKSRLLYHQRIHGIMKLPKKEEPDSSPTSKPKLNILKDMEAISDSDIYPCSKCNLTFNGKRKLERHERIHSDKKYYQCDRCHLGFFWKSNFNRHRKNSCGKKEYSCKKCSRTFSKRLHLIRHQNSHVKAHKYLEEEIGDIDFEQEAVPSTSGLGNSAGNESFPDTGRKTIGKVVPPLHLSPSNAKPKRLQDILKSPVKDEPVVVNDNKWSKDDSRDKDYDPKEKKKVEHRYRCKTCGTGFKWKCDLARHWRTHGSIKPFLCDKCELGFNWKSNLVRHQKRIHMGAEDFVCDRCGRGFIKQNHLVRHQKNFCRKTFDDDSPDGTLKVQSNDIDYKTVIDKYEESKPVVVQVYPDEDGNSSKKGDLVHPPGSSKKEHDSKRKKNIFKINQEVNIVYLHPLRDEGQMELGNFENSINSLESEPVTYTVASNGNNLVTVNHNSCSQNKKGNSKNSLKSESVTSKVESKGINLFAVNQKSCSQSKKGNSMSSLKSVHITSKAITDGNNLVAVHQKSCSKSKRENSNSLKSESVTNKAASNGICNQSKKEAKKDVATKITQDVAAKMTLSLSTNDDECVSTNSESPAEKNTKKEPKEFACSVCDREFTRKSSFMQHERSHYKQLLQCEWCHRNFERNSVLVKHQRIHTGEKPYQCEGCLSYFRQKSQLVQHRKIHTGVKLHECEVCKRRFGRKSLLVRHRRIHTGEKPFECEVCHICFNQKSILVQHQRVHSGLKPYKCKKCNFSFTQKWNYQRHRERVHVSGKQFSIKCDSCDCSFPRKKILIQHQAIHQRKVVLRICDSGRSKKPGKNRPNSDERSERGEKTDSVINSKHSFQSQNSDHVKTENFEKISTINQEIDERKEVSTCEDKSDPMKIYINRDLRSSKTEDIQDPYDCPKKIQINLDHGCIKETENDKYSELFNENNHINLDIQSHKGYWGVQKEIHPKVPQLCTEIQLFDANNELKVKSEADVNITSFSEDIITGDFRSSVDVPAETNKNNEDSKIPRIPEKVKSNQLTEKEPFEQDKSIPENVLTTEKNNAFQKILINESGDFVESIPETKECTKVIEENTEIYKESHSDIKEEIHPYNINNIQHDKIEGSKRNLVENEKRYFFENSRLGENSNSAEKNPLENKNLLTETDFSEKTGNNIAGIEPLKDMNILNLEKISYEIQKSEKIETDEKHKCSNTNFGWPPAYDAENMHVSFPHNSVDNKPFLGTQFTVFSSCKLPEFTNEFQRKFTNDKSTQRFEEHNHIGENIRPKTECIETLIQIENSDQFGIPNKLENPSKQVLGTKLHDIKRTGINSDNLTENLFDQDVKNKWIVANEHNFIGEVSFIPESKTGVLSKTDDNAQNREVKRSIKKIRRGKGDFQLNDNYEIRKGAARTKTTTYGGESQRKKSRKLKRLKSTSNYKKSKTSKKTGPRDDLLAPEENDENENFFLGLKESVITALTSLKIHDDCDEDVNKGTDKVAENHSRIANNGRENILIKSETGSADNITAFGKQSITDDDSFQVPVEKIPISCDINRALINEIIQNEQVSSHLYKKSNEDYLKFEYDVNRNSFEGHVSNSNVTTGVKEEILPQIDKCYVAVDEFQMNQMSIQGDCEEIMKNNYLYREDNASQMDQARSEDHQKENDFRGNVPNDRNSIQSDSQSRNDEFSFKSNYQTNPIGDDAKEEMNTYQVHNQENFPGVDHKFSDDVRVHQNSIQENREDNAEFLLEEINPQKRACHEESVDIKLIENSNKKANCDQDFPKCEEFTTDNRRNAFGESAYQNVYDCVNTDQVTFQEVSRIDPNLNQENAENQVSSSGLSPDLDQNMIQNEALAQSYGSNGNHTAVAGNSSNSNDPLHYEENICSFPIQNNEFYNGSNASHQTNDANKNAALYTATQDQQIFFPERIQNDQNFIGYEKLQPYQGYNFSENIPSQVRHTIPKEMFISDSYKQTPQALPSYQETFSKRNFIPNDITQMSGLFYPGYGSSNQNSIPYPENPSTSDIYNVENCIPFKGASSKNFPQSDTTHVYQNTNWDKEVHSSPRPKETMTKFDEMHPNLEHARYVEDHSNSVHVPYNPPVQESFPHMYGNQVPDYYDNNYQYPTYDEDSYNYSLRQEKVRRYSVHHEEIHTVQDLIRFEKTYAYPTPPKVLPSETVTQPHRREYGYGSPVRYNDELLQKQRETNVQSVQSSSRLQTQPLQFPPKMSNLPPQNASKLNLLPSTITKDIAEKNALTPQGLSRLPNQGSSLSNLQIPQNPPGLNMLSSHEPNLLIKPAPQYPANLQFFRQTHSPVPQLRFPSSANQSHQRNVSAFNQSISLKCLQDQDWCKRIIFNNDQSKRIRTGSGNASQVYVSDLRHSNEIVPEARYVCDKCDQNFNSKEVLIRHRFTAHEKIRTARFCNVRNR</sequence>
<feature type="domain" description="C2H2-type" evidence="9">
    <location>
        <begin position="775"/>
        <end position="802"/>
    </location>
</feature>
<feature type="compositionally biased region" description="Basic and acidic residues" evidence="8">
    <location>
        <begin position="878"/>
        <end position="891"/>
    </location>
</feature>
<dbReference type="Gene3D" id="3.30.160.60">
    <property type="entry name" value="Classic Zinc Finger"/>
    <property type="match status" value="9"/>
</dbReference>
<dbReference type="InterPro" id="IPR013087">
    <property type="entry name" value="Znf_C2H2_type"/>
</dbReference>
<feature type="domain" description="C2H2-type" evidence="9">
    <location>
        <begin position="664"/>
        <end position="686"/>
    </location>
</feature>
<dbReference type="PROSITE" id="PS50157">
    <property type="entry name" value="ZINC_FINGER_C2H2_2"/>
    <property type="match status" value="15"/>
</dbReference>
<feature type="domain" description="C2H2-type" evidence="9">
    <location>
        <begin position="176"/>
        <end position="203"/>
    </location>
</feature>
<evidence type="ECO:0000256" key="2">
    <source>
        <dbReference type="ARBA" id="ARBA00022723"/>
    </source>
</evidence>
<dbReference type="FunFam" id="3.30.160.60:FF:000446">
    <property type="entry name" value="Zinc finger protein"/>
    <property type="match status" value="1"/>
</dbReference>
<feature type="compositionally biased region" description="Basic residues" evidence="8">
    <location>
        <begin position="1462"/>
        <end position="1485"/>
    </location>
</feature>
<protein>
    <submittedName>
        <fullName evidence="10">Zinc finger protein 91</fullName>
    </submittedName>
</protein>
<reference evidence="10" key="1">
    <citation type="submission" date="2020-08" db="EMBL/GenBank/DDBJ databases">
        <title>Multicomponent nature underlies the extraordinary mechanical properties of spider dragline silk.</title>
        <authorList>
            <person name="Kono N."/>
            <person name="Nakamura H."/>
            <person name="Mori M."/>
            <person name="Yoshida Y."/>
            <person name="Ohtoshi R."/>
            <person name="Malay A.D."/>
            <person name="Moran D.A.P."/>
            <person name="Tomita M."/>
            <person name="Numata K."/>
            <person name="Arakawa K."/>
        </authorList>
    </citation>
    <scope>NUCLEOTIDE SEQUENCE</scope>
</reference>
<feature type="region of interest" description="Disordered" evidence="8">
    <location>
        <begin position="244"/>
        <end position="269"/>
    </location>
</feature>
<keyword evidence="4 7" id="KW-0863">Zinc-finger</keyword>
<dbReference type="PANTHER" id="PTHR23226">
    <property type="entry name" value="ZINC FINGER AND SCAN DOMAIN-CONTAINING"/>
    <property type="match status" value="1"/>
</dbReference>